<evidence type="ECO:0000313" key="10">
    <source>
        <dbReference type="EMBL" id="CAF0744036.1"/>
    </source>
</evidence>
<feature type="disulfide bond" evidence="5">
    <location>
        <begin position="1526"/>
        <end position="1535"/>
    </location>
</feature>
<dbReference type="PANTHER" id="PTHR24049">
    <property type="entry name" value="CRUMBS FAMILY MEMBER"/>
    <property type="match status" value="1"/>
</dbReference>
<dbReference type="Proteomes" id="UP000681722">
    <property type="component" value="Unassembled WGS sequence"/>
</dbReference>
<keyword evidence="7" id="KW-0853">WD repeat</keyword>
<dbReference type="Proteomes" id="UP000663829">
    <property type="component" value="Unassembled WGS sequence"/>
</dbReference>
<feature type="domain" description="Laminin G" evidence="8">
    <location>
        <begin position="912"/>
        <end position="1082"/>
    </location>
</feature>
<dbReference type="CDD" id="cd00054">
    <property type="entry name" value="EGF_CA"/>
    <property type="match status" value="5"/>
</dbReference>
<dbReference type="CDD" id="cd00110">
    <property type="entry name" value="LamG"/>
    <property type="match status" value="1"/>
</dbReference>
<dbReference type="SMART" id="SM00179">
    <property type="entry name" value="EGF_CA"/>
    <property type="match status" value="6"/>
</dbReference>
<feature type="domain" description="EGF-like" evidence="9">
    <location>
        <begin position="1500"/>
        <end position="1536"/>
    </location>
</feature>
<dbReference type="Gene3D" id="2.130.10.10">
    <property type="entry name" value="YVTN repeat-like/Quinoprotein amine dehydrogenase"/>
    <property type="match status" value="2"/>
</dbReference>
<evidence type="ECO:0000259" key="8">
    <source>
        <dbReference type="PROSITE" id="PS50025"/>
    </source>
</evidence>
<feature type="domain" description="EGF-like" evidence="9">
    <location>
        <begin position="1578"/>
        <end position="1613"/>
    </location>
</feature>
<dbReference type="EMBL" id="CAJNOQ010000033">
    <property type="protein sequence ID" value="CAF0744036.1"/>
    <property type="molecule type" value="Genomic_DNA"/>
</dbReference>
<dbReference type="SUPFAM" id="SSF50998">
    <property type="entry name" value="Quinoprotein alcohol dehydrogenase-like"/>
    <property type="match status" value="1"/>
</dbReference>
<keyword evidence="2" id="KW-0732">Signal</keyword>
<evidence type="ECO:0000256" key="2">
    <source>
        <dbReference type="ARBA" id="ARBA00022729"/>
    </source>
</evidence>
<dbReference type="PROSITE" id="PS50082">
    <property type="entry name" value="WD_REPEATS_2"/>
    <property type="match status" value="2"/>
</dbReference>
<proteinExistence type="predicted"/>
<evidence type="ECO:0000256" key="4">
    <source>
        <dbReference type="ARBA" id="ARBA00023157"/>
    </source>
</evidence>
<dbReference type="InterPro" id="IPR051022">
    <property type="entry name" value="Notch_Cell-Fate_Det"/>
</dbReference>
<feature type="disulfide bond" evidence="6">
    <location>
        <begin position="1055"/>
        <end position="1082"/>
    </location>
</feature>
<feature type="non-terminal residue" evidence="10">
    <location>
        <position position="1"/>
    </location>
</feature>
<dbReference type="PANTHER" id="PTHR24049:SF22">
    <property type="entry name" value="DROSOPHILA CRUMBS HOMOLOG"/>
    <property type="match status" value="1"/>
</dbReference>
<name>A0A813NRX5_9BILA</name>
<dbReference type="EMBL" id="CAJOBC010000033">
    <property type="protein sequence ID" value="CAF3522665.1"/>
    <property type="molecule type" value="Genomic_DNA"/>
</dbReference>
<dbReference type="InterPro" id="IPR015943">
    <property type="entry name" value="WD40/YVTN_repeat-like_dom_sf"/>
</dbReference>
<feature type="disulfide bond" evidence="5">
    <location>
        <begin position="1641"/>
        <end position="1650"/>
    </location>
</feature>
<organism evidence="10 12">
    <name type="scientific">Didymodactylos carnosus</name>
    <dbReference type="NCBI Taxonomy" id="1234261"/>
    <lineage>
        <taxon>Eukaryota</taxon>
        <taxon>Metazoa</taxon>
        <taxon>Spiralia</taxon>
        <taxon>Gnathifera</taxon>
        <taxon>Rotifera</taxon>
        <taxon>Eurotatoria</taxon>
        <taxon>Bdelloidea</taxon>
        <taxon>Philodinida</taxon>
        <taxon>Philodinidae</taxon>
        <taxon>Didymodactylos</taxon>
    </lineage>
</organism>
<feature type="domain" description="Laminin G" evidence="8">
    <location>
        <begin position="722"/>
        <end position="886"/>
    </location>
</feature>
<feature type="disulfide bond" evidence="5">
    <location>
        <begin position="1582"/>
        <end position="1592"/>
    </location>
</feature>
<dbReference type="Pfam" id="PF02210">
    <property type="entry name" value="Laminin_G_2"/>
    <property type="match status" value="3"/>
</dbReference>
<keyword evidence="12" id="KW-1185">Reference proteome</keyword>
<dbReference type="GO" id="GO:0005509">
    <property type="term" value="F:calcium ion binding"/>
    <property type="evidence" value="ECO:0007669"/>
    <property type="project" value="InterPro"/>
</dbReference>
<feature type="disulfide bond" evidence="5">
    <location>
        <begin position="1544"/>
        <end position="1554"/>
    </location>
</feature>
<dbReference type="Gene3D" id="2.10.25.10">
    <property type="entry name" value="Laminin"/>
    <property type="match status" value="7"/>
</dbReference>
<dbReference type="InterPro" id="IPR001791">
    <property type="entry name" value="Laminin_G"/>
</dbReference>
<dbReference type="SMART" id="SM00320">
    <property type="entry name" value="WD40"/>
    <property type="match status" value="5"/>
</dbReference>
<feature type="repeat" description="WD" evidence="7">
    <location>
        <begin position="2384"/>
        <end position="2424"/>
    </location>
</feature>
<dbReference type="Pfam" id="PF00008">
    <property type="entry name" value="EGF"/>
    <property type="match status" value="2"/>
</dbReference>
<dbReference type="PROSITE" id="PS50026">
    <property type="entry name" value="EGF_3"/>
    <property type="match status" value="6"/>
</dbReference>
<accession>A0A813NRX5</accession>
<feature type="disulfide bond" evidence="5">
    <location>
        <begin position="1619"/>
        <end position="1629"/>
    </location>
</feature>
<feature type="domain" description="EGF-like" evidence="9">
    <location>
        <begin position="1728"/>
        <end position="1764"/>
    </location>
</feature>
<evidence type="ECO:0000256" key="6">
    <source>
        <dbReference type="PROSITE-ProRule" id="PRU00122"/>
    </source>
</evidence>
<keyword evidence="1 5" id="KW-0245">EGF-like domain</keyword>
<feature type="disulfide bond" evidence="5">
    <location>
        <begin position="1603"/>
        <end position="1612"/>
    </location>
</feature>
<keyword evidence="4 5" id="KW-1015">Disulfide bond</keyword>
<evidence type="ECO:0000256" key="5">
    <source>
        <dbReference type="PROSITE-ProRule" id="PRU00076"/>
    </source>
</evidence>
<dbReference type="Gene3D" id="2.60.120.200">
    <property type="match status" value="5"/>
</dbReference>
<dbReference type="PROSITE" id="PS00022">
    <property type="entry name" value="EGF_1"/>
    <property type="match status" value="7"/>
</dbReference>
<evidence type="ECO:0000259" key="9">
    <source>
        <dbReference type="PROSITE" id="PS50026"/>
    </source>
</evidence>
<keyword evidence="3" id="KW-0677">Repeat</keyword>
<dbReference type="InterPro" id="IPR013320">
    <property type="entry name" value="ConA-like_dom_sf"/>
</dbReference>
<sequence length="2464" mass="276920">KSVHFEVDFASVDFVLKNTSSSFYHTTQSGFPNSLHVAKQDIISNENGIHIRSENGLITFSPVYSEQLINCTWNLNRCPKEIFFIWFLSIDNDVVNDFPTIKTIFAQKFSNDLAILVTLASNTILRFDIWISTNRVLRTELKSFPLSQKLLIKLAYRKNESLSLFLFGRLIDHTSFPLYEEQKQIWTGFSSFSFGRFSSLPSAKFRVWSLAWNYDQTINGFDLDIELKENDLFLSLSVYHVTTRTMKLEQIVHCKNSSSDLLNEIRNNMDIKIIVASLFDINIIIPTIKLYGLASIKQEKISNLKFLHLNGLNSSAEFEINNNLQMAIKLNHTIILNIIFRLHSKLNDMTNGYFLLHGNGLELYYELLTLTLTIRFIVASDNQTYECVLSNITTTYQWYTLLIEFNNQHGLIVYLNNILIEQNNLNLNIYSVYEIINSNEKESTNIILAKSKYDNMYKNNAKIDIKSLIILDINEHVDLLSIESNLLKLSQSFMNDNKEWIFVCHHTGRSDGDLSKSIPKNIGEYPTPKHLRIKYITDEEEYAPSESLSFAIRTNQKEKTIVISCYSFENNVNYYFELENGRPKILFTHENWPDIILTSTSNLKSLNDDRWHRIGIERIDRKFRFEVDNIIQSEVQLPDIWQIKSNILVGAELIPAPNEDFQGKIGDMVVANMGRSLVFQEEAIDLEDDSPIQTSAVTTTITTTIPKDNRIFVLVDMDSETTISFISNDNDEVFIPGIKSDFDSFSLTFQTYLNSTILATLINEPYFIGLEIDIDGILNLIVHDHINSTSRLRLTKVNDGKEYTIELRNDRRKQSGIIEAWLNERSKQKNLIEINNPFYIKDIILGGRLGNYRFTAHNKFIGCISNPKLNLIKVNIADVAKSRRNCTNTFINVTTKQQQQHRVIDDYYVHESISFREQDRPLPFLFSDNDQREFKILSLTFVTFELNGILFSLADKLYDNFVTLSIRNGVLYVTFDNHVHKRYIFSLNRTVNDGIEHQIIIKNNQEKDYIELDKIKYFLSFNLVVPFYLNSIYFGQIDGFAKQHYDLEGENFVGCMKDVLFNEKPLIRRDQINDLSRLSTLCKLTYRPRKNVISYVSPDISFSMRDRRDIIELNVKGNDEFYYCQLPIKTTNKNAVISSMYSNEDNRGMVFYVKDGKFQLKYYPPNGKAKLLYSDNLTISDGVQHRVIVTRNADNPTVTSQTNNINHINENMYVQIDKRSALIPLPERSPLFFDVVTIGGPYRHIYDSDYSNVGTYTGCFANITYNRHPLLPEGVLKPDRYDCFYQSGMLCDRQRPCNLQPPSILPPSIVQASPSLTQFCGQTDCSMVCTPKLVDIGSTGLVRYISQIGPGQREQIDFTIYTNSPNSTLYIARDGVTQVSITIVNYSPKFLIQNGPSVQTYDFPGKLTNAQWHVLKCQKDRNSLNLTLDYQSKYYGNIATYFSLFGDRKIHICGTNYYGYVQDIMLLADSRRENVIQNCIRNPSLIEADPGVAWNVHAPIQAPCATVNCQNGGYCISAPTGPFCNCPTFYTGLRCESPVSVDPCISYPCGQGTCRKDRNQQPYCECYSGYTGSRCETREDPCARLTCNNGRCEADRGTAYCRCYTGWTGPDCATPSDICSRTNCNYGTCINEPNDQYRCECSVGYEGRNCERQVDPCLTHACYNQGVCIVQNGQPLCRCTYGYTGHDCSQLQDVDPCLRYDCYGGTCRNEGGTARCICPTGRFGSKCEDDVCQVYPCLNGGRCIPEGHTRRCDCYPPYQGEDCRETPPVDACVGMNCNHGVCRGGYCECPRDYSGPYCDIPTDLCAGINCGYYGDCQEGRCICRDGYSGAYCDILPIPIPTEAPKPKTTLPSLAVGIPVQQTGGLLKKNGQLIDYGRIGGGREKHIGFILAIASAFMLLPLAAILAARKCADGMCIPGGPVGYVPIKRGVSAVSQTDGGQFQNNALYDGGPRNARDLQLVDERDGLLRGDNAAAAAAAGKTETERIERIHERIVESVYPDQYAGGVFAYPTMSSSSRFGDFSREQAHQSASYSDRRERFVDSGYAGDGLVYQPPPIGDFGFGVPYGVRTGGGMDGYRVNETLETWEGGAGGYTMDSMFGGAGGENMTTDYELSNINTVSMTPNGKYAIVGQSQGPPQIWDAVNGQLVSSLQGSCNNCTKVALACNGTLLVGLASDGLDAQPCVLQIWDVNTGKPVQLTHQIKCATFTLSNNSNSLVMAGNQKYGRGISVGILDLGNSELIKEIKSDTHQSYGNTPSFISLTPDERFAVVGCQASGNITNYVIFDLTTNQELVQPLSIALDCDPKCSIVLNNEQVLTGTRNGQLLLWDVASCNRTGSLTENGQQPHRDRITDVKLSPDKQFVVSVSADGTGKVWDTNTKELVSKLLGHKREITCACISTNQLVATGSKDQTICLWRLQTGQNASTMPINMVPIDLHIAAHNRTIVAIGDNNERQLLMLRIVAIQR</sequence>
<dbReference type="OrthoDB" id="6275838at2759"/>
<evidence type="ECO:0000313" key="11">
    <source>
        <dbReference type="EMBL" id="CAF3522665.1"/>
    </source>
</evidence>
<dbReference type="PROSITE" id="PS50294">
    <property type="entry name" value="WD_REPEATS_REGION"/>
    <property type="match status" value="2"/>
</dbReference>
<feature type="domain" description="EGF-like" evidence="9">
    <location>
        <begin position="1653"/>
        <end position="1689"/>
    </location>
</feature>
<evidence type="ECO:0000313" key="12">
    <source>
        <dbReference type="Proteomes" id="UP000663829"/>
    </source>
</evidence>
<dbReference type="SUPFAM" id="SSF49899">
    <property type="entry name" value="Concanavalin A-like lectins/glucanases"/>
    <property type="match status" value="5"/>
</dbReference>
<evidence type="ECO:0000256" key="3">
    <source>
        <dbReference type="ARBA" id="ARBA00022737"/>
    </source>
</evidence>
<reference evidence="10" key="1">
    <citation type="submission" date="2021-02" db="EMBL/GenBank/DDBJ databases">
        <authorList>
            <person name="Nowell W R."/>
        </authorList>
    </citation>
    <scope>NUCLEOTIDE SEQUENCE</scope>
</reference>
<dbReference type="SMART" id="SM00282">
    <property type="entry name" value="LamG"/>
    <property type="match status" value="5"/>
</dbReference>
<feature type="disulfide bond" evidence="5">
    <location>
        <begin position="1754"/>
        <end position="1763"/>
    </location>
</feature>
<dbReference type="Pfam" id="PF00400">
    <property type="entry name" value="WD40"/>
    <property type="match status" value="2"/>
</dbReference>
<dbReference type="PROSITE" id="PS50025">
    <property type="entry name" value="LAM_G_DOMAIN"/>
    <property type="match status" value="2"/>
</dbReference>
<comment type="caution">
    <text evidence="10">The sequence shown here is derived from an EMBL/GenBank/DDBJ whole genome shotgun (WGS) entry which is preliminary data.</text>
</comment>
<protein>
    <submittedName>
        <fullName evidence="10">Uncharacterized protein</fullName>
    </submittedName>
</protein>
<dbReference type="InterPro" id="IPR001680">
    <property type="entry name" value="WD40_rpt"/>
</dbReference>
<gene>
    <name evidence="10" type="ORF">GPM918_LOCUS436</name>
    <name evidence="11" type="ORF">SRO942_LOCUS437</name>
</gene>
<dbReference type="SMART" id="SM00181">
    <property type="entry name" value="EGF"/>
    <property type="match status" value="9"/>
</dbReference>
<feature type="domain" description="EGF-like" evidence="9">
    <location>
        <begin position="1540"/>
        <end position="1576"/>
    </location>
</feature>
<evidence type="ECO:0000256" key="7">
    <source>
        <dbReference type="PROSITE-ProRule" id="PRU00221"/>
    </source>
</evidence>
<evidence type="ECO:0000256" key="1">
    <source>
        <dbReference type="ARBA" id="ARBA00022536"/>
    </source>
</evidence>
<dbReference type="SUPFAM" id="SSF57196">
    <property type="entry name" value="EGF/Laminin"/>
    <property type="match status" value="4"/>
</dbReference>
<feature type="disulfide bond" evidence="5">
    <location>
        <begin position="1679"/>
        <end position="1688"/>
    </location>
</feature>
<feature type="repeat" description="WD" evidence="7">
    <location>
        <begin position="2342"/>
        <end position="2383"/>
    </location>
</feature>
<dbReference type="InterPro" id="IPR000742">
    <property type="entry name" value="EGF"/>
</dbReference>
<dbReference type="InterPro" id="IPR011047">
    <property type="entry name" value="Quinoprotein_ADH-like_sf"/>
</dbReference>
<dbReference type="PROSITE" id="PS01186">
    <property type="entry name" value="EGF_2"/>
    <property type="match status" value="6"/>
</dbReference>
<comment type="caution">
    <text evidence="5">Lacks conserved residue(s) required for the propagation of feature annotation.</text>
</comment>
<feature type="domain" description="EGF-like" evidence="9">
    <location>
        <begin position="1615"/>
        <end position="1651"/>
    </location>
</feature>
<feature type="disulfide bond" evidence="5">
    <location>
        <begin position="1566"/>
        <end position="1575"/>
    </location>
</feature>
<dbReference type="InterPro" id="IPR001881">
    <property type="entry name" value="EGF-like_Ca-bd_dom"/>
</dbReference>